<accession>A0A5C6Q6J2</accession>
<keyword evidence="6 10" id="KW-0328">Glycosyltransferase</keyword>
<dbReference type="AlphaFoldDB" id="A0A5C6Q6J2"/>
<dbReference type="EMBL" id="VOLQ01000034">
    <property type="protein sequence ID" value="TWX64187.1"/>
    <property type="molecule type" value="Genomic_DNA"/>
</dbReference>
<dbReference type="UniPathway" id="UPA00061">
    <property type="reaction ID" value="UER00516"/>
</dbReference>
<evidence type="ECO:0000256" key="1">
    <source>
        <dbReference type="ARBA" id="ARBA00005049"/>
    </source>
</evidence>
<dbReference type="HAMAP" id="MF_00230">
    <property type="entry name" value="CobT"/>
    <property type="match status" value="1"/>
</dbReference>
<comment type="caution">
    <text evidence="12">The sequence shown here is derived from an EMBL/GenBank/DDBJ whole genome shotgun (WGS) entry which is preliminary data.</text>
</comment>
<evidence type="ECO:0000256" key="6">
    <source>
        <dbReference type="ARBA" id="ARBA00022676"/>
    </source>
</evidence>
<reference evidence="12 14" key="1">
    <citation type="submission" date="2019-07" db="EMBL/GenBank/DDBJ databases">
        <title>Genomes of sea-ice associated Colwellia species.</title>
        <authorList>
            <person name="Bowman J.P."/>
        </authorList>
    </citation>
    <scope>NUCLEOTIDE SEQUENCE [LARGE SCALE GENOMIC DNA]</scope>
    <source>
        <strain evidence="11 13">ACAM 607</strain>
        <strain evidence="12 14">IC036</strain>
    </source>
</reference>
<dbReference type="PANTHER" id="PTHR43463:SF1">
    <property type="entry name" value="NICOTINATE-NUCLEOTIDE--DIMETHYLBENZIMIDAZOLE PHOSPHORIBOSYLTRANSFERASE"/>
    <property type="match status" value="1"/>
</dbReference>
<keyword evidence="13" id="KW-1185">Reference proteome</keyword>
<comment type="catalytic activity">
    <reaction evidence="9 10">
        <text>5,6-dimethylbenzimidazole + nicotinate beta-D-ribonucleotide = alpha-ribazole 5'-phosphate + nicotinate + H(+)</text>
        <dbReference type="Rhea" id="RHEA:11196"/>
        <dbReference type="ChEBI" id="CHEBI:15378"/>
        <dbReference type="ChEBI" id="CHEBI:15890"/>
        <dbReference type="ChEBI" id="CHEBI:32544"/>
        <dbReference type="ChEBI" id="CHEBI:57502"/>
        <dbReference type="ChEBI" id="CHEBI:57918"/>
        <dbReference type="EC" id="2.4.2.21"/>
    </reaction>
</comment>
<dbReference type="PANTHER" id="PTHR43463">
    <property type="entry name" value="NICOTINATE-NUCLEOTIDE--DIMETHYLBENZIMIDAZOLE PHOSPHORIBOSYLTRANSFERASE"/>
    <property type="match status" value="1"/>
</dbReference>
<evidence type="ECO:0000256" key="7">
    <source>
        <dbReference type="ARBA" id="ARBA00022679"/>
    </source>
</evidence>
<protein>
    <recommendedName>
        <fullName evidence="4 10">Nicotinate-nucleotide--dimethylbenzimidazole phosphoribosyltransferase</fullName>
        <shortName evidence="10">NN:DBI PRT</shortName>
        <ecNumber evidence="3 10">2.4.2.21</ecNumber>
    </recommendedName>
    <alternativeName>
        <fullName evidence="8 10">N(1)-alpha-phosphoribosyltransferase</fullName>
    </alternativeName>
</protein>
<dbReference type="InterPro" id="IPR023195">
    <property type="entry name" value="Nict_dMeBzImd_PRibTrfase_N"/>
</dbReference>
<comment type="pathway">
    <text evidence="1 10">Nucleoside biosynthesis; alpha-ribazole biosynthesis; alpha-ribazole from 5,6-dimethylbenzimidazole: step 1/2.</text>
</comment>
<evidence type="ECO:0000256" key="3">
    <source>
        <dbReference type="ARBA" id="ARBA00011991"/>
    </source>
</evidence>
<keyword evidence="7 10" id="KW-0808">Transferase</keyword>
<dbReference type="Gene3D" id="3.40.50.10210">
    <property type="match status" value="1"/>
</dbReference>
<evidence type="ECO:0000256" key="8">
    <source>
        <dbReference type="ARBA" id="ARBA00030686"/>
    </source>
</evidence>
<dbReference type="Proteomes" id="UP000321917">
    <property type="component" value="Unassembled WGS sequence"/>
</dbReference>
<feature type="active site" description="Proton acceptor" evidence="10">
    <location>
        <position position="318"/>
    </location>
</feature>
<dbReference type="SUPFAM" id="SSF52733">
    <property type="entry name" value="Nicotinate mononucleotide:5,6-dimethylbenzimidazole phosphoribosyltransferase (CobT)"/>
    <property type="match status" value="1"/>
</dbReference>
<evidence type="ECO:0000256" key="9">
    <source>
        <dbReference type="ARBA" id="ARBA00047340"/>
    </source>
</evidence>
<dbReference type="InterPro" id="IPR017846">
    <property type="entry name" value="Nict_dMeBzImd_PRibTrfase_bact"/>
</dbReference>
<dbReference type="RefSeq" id="WP_146796132.1">
    <property type="nucleotide sequence ID" value="NZ_VOLP01000001.1"/>
</dbReference>
<evidence type="ECO:0000256" key="2">
    <source>
        <dbReference type="ARBA" id="ARBA00007110"/>
    </source>
</evidence>
<organism evidence="12 14">
    <name type="scientific">Colwellia hornerae</name>
    <dbReference type="NCBI Taxonomy" id="89402"/>
    <lineage>
        <taxon>Bacteria</taxon>
        <taxon>Pseudomonadati</taxon>
        <taxon>Pseudomonadota</taxon>
        <taxon>Gammaproteobacteria</taxon>
        <taxon>Alteromonadales</taxon>
        <taxon>Colwelliaceae</taxon>
        <taxon>Colwellia</taxon>
    </lineage>
</organism>
<dbReference type="CDD" id="cd02439">
    <property type="entry name" value="DMB-PRT_CobT"/>
    <property type="match status" value="1"/>
</dbReference>
<evidence type="ECO:0000313" key="11">
    <source>
        <dbReference type="EMBL" id="TWX62865.1"/>
    </source>
</evidence>
<evidence type="ECO:0000256" key="5">
    <source>
        <dbReference type="ARBA" id="ARBA00022573"/>
    </source>
</evidence>
<sequence>MNFAIKKVTDVFNQQIQATIDGKTKPLGALGQLEDTAKIIAAVQLSTVNTGQQSLSIKHPSLFIFAGDHGVAAQGVSIAPSEVTSQMVANFASGGAAINVFCKQLGWQLSVVDAGVLSPTDNCLGVINQRLGNITAPLNIAPAMSLAQVELGFEKATALVKSVHEKGCNLIAFGEMGIGNTTSAAAIMAAIIGIPASECVGRGTGVSDEIVKIKQQVIEQALELHQGNLNSAKEILASLGGFEIVQITAAMLAAAEQEMLVVVDGFICTAAAMLAIDINANVKDYMIFAHCSGEQGHQKMLSHLQVKPLLNLGLRLGEGTGAALALPLIQAAAAFYNDMASFTQAQVTDVTDANNNKVEN</sequence>
<dbReference type="GO" id="GO:0009236">
    <property type="term" value="P:cobalamin biosynthetic process"/>
    <property type="evidence" value="ECO:0007669"/>
    <property type="project" value="UniProtKB-UniRule"/>
</dbReference>
<gene>
    <name evidence="10 12" type="primary">cobT</name>
    <name evidence="11" type="ORF">ESZ26_00690</name>
    <name evidence="12" type="ORF">ESZ27_15005</name>
</gene>
<dbReference type="FunFam" id="3.40.50.10210:FF:000001">
    <property type="entry name" value="Nicotinate-nucleotide--dimethylbenzimidazole phosphoribosyltransferase"/>
    <property type="match status" value="1"/>
</dbReference>
<dbReference type="InterPro" id="IPR003200">
    <property type="entry name" value="Nict_dMeBzImd_PRibTrfase"/>
</dbReference>
<dbReference type="Gene3D" id="1.10.1610.10">
    <property type="match status" value="1"/>
</dbReference>
<comment type="function">
    <text evidence="10">Catalyzes the synthesis of alpha-ribazole-5'-phosphate from nicotinate mononucleotide (NAMN) and 5,6-dimethylbenzimidazole (DMB).</text>
</comment>
<dbReference type="NCBIfam" id="NF000996">
    <property type="entry name" value="PRK00105.1"/>
    <property type="match status" value="1"/>
</dbReference>
<dbReference type="Proteomes" id="UP000321525">
    <property type="component" value="Unassembled WGS sequence"/>
</dbReference>
<proteinExistence type="inferred from homology"/>
<dbReference type="EMBL" id="VOLR01000001">
    <property type="protein sequence ID" value="TWX62865.1"/>
    <property type="molecule type" value="Genomic_DNA"/>
</dbReference>
<dbReference type="GO" id="GO:0008939">
    <property type="term" value="F:nicotinate-nucleotide-dimethylbenzimidazole phosphoribosyltransferase activity"/>
    <property type="evidence" value="ECO:0007669"/>
    <property type="project" value="UniProtKB-UniRule"/>
</dbReference>
<evidence type="ECO:0000256" key="10">
    <source>
        <dbReference type="HAMAP-Rule" id="MF_00230"/>
    </source>
</evidence>
<dbReference type="Pfam" id="PF02277">
    <property type="entry name" value="DBI_PRT"/>
    <property type="match status" value="1"/>
</dbReference>
<dbReference type="InterPro" id="IPR036087">
    <property type="entry name" value="Nict_dMeBzImd_PRibTrfase_sf"/>
</dbReference>
<dbReference type="NCBIfam" id="TIGR03160">
    <property type="entry name" value="cobT_DBIPRT"/>
    <property type="match status" value="1"/>
</dbReference>
<evidence type="ECO:0000313" key="13">
    <source>
        <dbReference type="Proteomes" id="UP000321525"/>
    </source>
</evidence>
<dbReference type="OrthoDB" id="9781491at2"/>
<dbReference type="EC" id="2.4.2.21" evidence="3 10"/>
<evidence type="ECO:0000313" key="14">
    <source>
        <dbReference type="Proteomes" id="UP000321917"/>
    </source>
</evidence>
<evidence type="ECO:0000256" key="4">
    <source>
        <dbReference type="ARBA" id="ARBA00015486"/>
    </source>
</evidence>
<evidence type="ECO:0000313" key="12">
    <source>
        <dbReference type="EMBL" id="TWX64187.1"/>
    </source>
</evidence>
<keyword evidence="5 10" id="KW-0169">Cobalamin biosynthesis</keyword>
<comment type="similarity">
    <text evidence="2 10">Belongs to the CobT family.</text>
</comment>
<name>A0A5C6Q6J2_9GAMM</name>